<reference evidence="2" key="1">
    <citation type="submission" date="2016-03" db="EMBL/GenBank/DDBJ databases">
        <authorList>
            <person name="Heylen K."/>
            <person name="De Vos P."/>
            <person name="Vekeman B."/>
        </authorList>
    </citation>
    <scope>NUCLEOTIDE SEQUENCE [LARGE SCALE GENOMIC DNA]</scope>
    <source>
        <strain evidence="2">R-45383</strain>
    </source>
</reference>
<gene>
    <name evidence="1" type="ORF">A1355_09725</name>
</gene>
<dbReference type="AlphaFoldDB" id="A0A177NFE0"/>
<protein>
    <submittedName>
        <fullName evidence="1">Uncharacterized protein</fullName>
    </submittedName>
</protein>
<dbReference type="EMBL" id="LUUK01000183">
    <property type="protein sequence ID" value="OAI16776.1"/>
    <property type="molecule type" value="Genomic_DNA"/>
</dbReference>
<proteinExistence type="predicted"/>
<accession>A0A177NFE0</accession>
<evidence type="ECO:0000313" key="2">
    <source>
        <dbReference type="Proteomes" id="UP000077628"/>
    </source>
</evidence>
<name>A0A177NFE0_9GAMM</name>
<comment type="caution">
    <text evidence="1">The sequence shown here is derived from an EMBL/GenBank/DDBJ whole genome shotgun (WGS) entry which is preliminary data.</text>
</comment>
<sequence length="84" mass="9337">MSHVVFSCYRLLPAFRSEGRYCYLAGVSGDPVESNKCLKATGSNRYFWVGYSESFALVDLHDPAVVNDDLNGTKADVSQNLRDL</sequence>
<organism evidence="1 2">
    <name type="scientific">Methylomonas koyamae</name>
    <dbReference type="NCBI Taxonomy" id="702114"/>
    <lineage>
        <taxon>Bacteria</taxon>
        <taxon>Pseudomonadati</taxon>
        <taxon>Pseudomonadota</taxon>
        <taxon>Gammaproteobacteria</taxon>
        <taxon>Methylococcales</taxon>
        <taxon>Methylococcaceae</taxon>
        <taxon>Methylomonas</taxon>
    </lineage>
</organism>
<evidence type="ECO:0000313" key="1">
    <source>
        <dbReference type="EMBL" id="OAI16776.1"/>
    </source>
</evidence>
<dbReference type="Proteomes" id="UP000077628">
    <property type="component" value="Unassembled WGS sequence"/>
</dbReference>
<keyword evidence="2" id="KW-1185">Reference proteome</keyword>